<sequence>MELKIAQDKAIQQLTADHQIPGSSGTTKVLNRKRKICQYTEDEIVKNLIENIKWGMPRDNPPKSDEFTDVEGLKDIYQQMWAMGDPLDFYELLLTRDIVDVLVDQTNLYATQYLVSEEVDISAHSRTHSWRPVDAPEMYRFLALIGWMGLVKLPNIRDYWRKHRLYGLPLARKIMARNRFELILKFLHCSDNEQAPKDDRLAKIQNVLDMFIRNYQLVYTPGQKICIDESLIPWRGRLLFRQYIPNKRHKYGIKLFKLCTDKGFTWNIIIYCGKSKTDQKDVSEKVCMDLAQKLLDHGRILYTDNYYTSVPLAYRLIHRKTGLVGTLRLSRKHLPKELVTANLKKGEVIGMESIDGKIAVKKWRDRRNVATLSTSHSAKKLVKVKTKRRPEVWKPESIVDYNSGKSSIDVSDQMASYGSA</sequence>
<dbReference type="InterPro" id="IPR029526">
    <property type="entry name" value="PGBD"/>
</dbReference>
<evidence type="ECO:0000313" key="2">
    <source>
        <dbReference type="EMBL" id="JAT84470.1"/>
    </source>
</evidence>
<protein>
    <recommendedName>
        <fullName evidence="1">PiggyBac transposable element-derived protein domain-containing protein</fullName>
    </recommendedName>
</protein>
<proteinExistence type="predicted"/>
<dbReference type="Pfam" id="PF13843">
    <property type="entry name" value="DDE_Tnp_1_7"/>
    <property type="match status" value="1"/>
</dbReference>
<dbReference type="PANTHER" id="PTHR46599">
    <property type="entry name" value="PIGGYBAC TRANSPOSABLE ELEMENT-DERIVED PROTEIN 4"/>
    <property type="match status" value="1"/>
</dbReference>
<gene>
    <name evidence="2" type="ORF">g.4695</name>
</gene>
<dbReference type="PANTHER" id="PTHR46599:SF3">
    <property type="entry name" value="PIGGYBAC TRANSPOSABLE ELEMENT-DERIVED PROTEIN 4"/>
    <property type="match status" value="1"/>
</dbReference>
<feature type="non-terminal residue" evidence="2">
    <location>
        <position position="420"/>
    </location>
</feature>
<name>A0A1E1WBV4_PECGO</name>
<evidence type="ECO:0000259" key="1">
    <source>
        <dbReference type="Pfam" id="PF13843"/>
    </source>
</evidence>
<dbReference type="AlphaFoldDB" id="A0A1E1WBV4"/>
<accession>A0A1E1WBV4</accession>
<organism evidence="2">
    <name type="scientific">Pectinophora gossypiella</name>
    <name type="common">Cotton pink bollworm</name>
    <name type="synonym">Depressaria gossypiella</name>
    <dbReference type="NCBI Taxonomy" id="13191"/>
    <lineage>
        <taxon>Eukaryota</taxon>
        <taxon>Metazoa</taxon>
        <taxon>Ecdysozoa</taxon>
        <taxon>Arthropoda</taxon>
        <taxon>Hexapoda</taxon>
        <taxon>Insecta</taxon>
        <taxon>Pterygota</taxon>
        <taxon>Neoptera</taxon>
        <taxon>Endopterygota</taxon>
        <taxon>Lepidoptera</taxon>
        <taxon>Glossata</taxon>
        <taxon>Ditrysia</taxon>
        <taxon>Gelechioidea</taxon>
        <taxon>Gelechiidae</taxon>
        <taxon>Apatetrinae</taxon>
        <taxon>Pectinophora</taxon>
    </lineage>
</organism>
<feature type="domain" description="PiggyBac transposable element-derived protein" evidence="1">
    <location>
        <begin position="85"/>
        <end position="415"/>
    </location>
</feature>
<dbReference type="EMBL" id="GDQN01006584">
    <property type="protein sequence ID" value="JAT84470.1"/>
    <property type="molecule type" value="Transcribed_RNA"/>
</dbReference>
<reference evidence="2" key="1">
    <citation type="submission" date="2015-09" db="EMBL/GenBank/DDBJ databases">
        <title>De novo assembly of Pectinophora gossypiella (Pink Bollworm) gut transcriptome.</title>
        <authorList>
            <person name="Tassone E.E."/>
        </authorList>
    </citation>
    <scope>NUCLEOTIDE SEQUENCE</scope>
</reference>
<dbReference type="OrthoDB" id="5876240at2759"/>